<keyword evidence="1" id="KW-0328">Glycosyltransferase</keyword>
<dbReference type="InterPro" id="IPR029044">
    <property type="entry name" value="Nucleotide-diphossugar_trans"/>
</dbReference>
<reference evidence="4 5" key="1">
    <citation type="submission" date="2012-01" db="EMBL/GenBank/DDBJ databases">
        <title>The Genome Sequence of Megamonas funiformis YIT 11815.</title>
        <authorList>
            <consortium name="The Broad Institute Genome Sequencing Platform"/>
            <person name="Earl A."/>
            <person name="Ward D."/>
            <person name="Feldgarden M."/>
            <person name="Gevers D."/>
            <person name="Morotomi M."/>
            <person name="Young S.K."/>
            <person name="Zeng Q."/>
            <person name="Gargeya S."/>
            <person name="Fitzgerald M."/>
            <person name="Haas B."/>
            <person name="Abouelleil A."/>
            <person name="Alvarado L."/>
            <person name="Arachchi H.M."/>
            <person name="Berlin A."/>
            <person name="Chapman S.B."/>
            <person name="Gearin G."/>
            <person name="Goldberg J."/>
            <person name="Griggs A."/>
            <person name="Gujja S."/>
            <person name="Hansen M."/>
            <person name="Heiman D."/>
            <person name="Howarth C."/>
            <person name="Larimer J."/>
            <person name="Lui A."/>
            <person name="MacDonald P.J.P."/>
            <person name="McCowen C."/>
            <person name="Montmayeur A."/>
            <person name="Murphy C."/>
            <person name="Neiman D."/>
            <person name="Pearson M."/>
            <person name="Priest M."/>
            <person name="Roberts A."/>
            <person name="Saif S."/>
            <person name="Shea T."/>
            <person name="Sisk P."/>
            <person name="Stolte C."/>
            <person name="Sykes S."/>
            <person name="Wortman J."/>
            <person name="Nusbaum C."/>
            <person name="Birren B."/>
        </authorList>
    </citation>
    <scope>NUCLEOTIDE SEQUENCE [LARGE SCALE GENOMIC DNA]</scope>
    <source>
        <strain evidence="4 5">YIT 11815</strain>
    </source>
</reference>
<sequence>MISIIVPIYNVELYLEKCIESIINQTYKDIEVILINDGSTDKSGIICDKYAKIDDRIIVLHKENGGVSSARNKGLDIAKGDYIAFVDPDDYIEPNMYEEMFGIIKTFGVDIVSCNYQQIDENNKNSIFFKLDKDEIFKDKNKLIEVIFKYRNFDMIIFNKLYKSNIFRNIRFPIGVNLGEDLRILYPTIKYAKSFYCMKKVFYNKRIRKSSLTSNKKIEAYLNNVREHELFLQNVKNDKTLDYINCYNACSVNLYRHYKRLLDRIYTLSDREEYKKIENETRKKLINLYKNNNLSIKYKRQICLLKYNASLYEKYRRLSMFWKKLKK</sequence>
<proteinExistence type="predicted"/>
<protein>
    <recommendedName>
        <fullName evidence="3">Glycosyltransferase 2-like domain-containing protein</fullName>
    </recommendedName>
</protein>
<dbReference type="SUPFAM" id="SSF53448">
    <property type="entry name" value="Nucleotide-diphospho-sugar transferases"/>
    <property type="match status" value="1"/>
</dbReference>
<evidence type="ECO:0000259" key="3">
    <source>
        <dbReference type="Pfam" id="PF00535"/>
    </source>
</evidence>
<comment type="caution">
    <text evidence="4">The sequence shown here is derived from an EMBL/GenBank/DDBJ whole genome shotgun (WGS) entry which is preliminary data.</text>
</comment>
<dbReference type="PANTHER" id="PTHR22916:SF51">
    <property type="entry name" value="GLYCOSYLTRANSFERASE EPSH-RELATED"/>
    <property type="match status" value="1"/>
</dbReference>
<accession>A0ABN0EG97</accession>
<organism evidence="4 5">
    <name type="scientific">Megamonas funiformis YIT 11815</name>
    <dbReference type="NCBI Taxonomy" id="742816"/>
    <lineage>
        <taxon>Bacteria</taxon>
        <taxon>Bacillati</taxon>
        <taxon>Bacillota</taxon>
        <taxon>Negativicutes</taxon>
        <taxon>Selenomonadales</taxon>
        <taxon>Selenomonadaceae</taxon>
        <taxon>Megamonas</taxon>
    </lineage>
</organism>
<feature type="domain" description="Glycosyltransferase 2-like" evidence="3">
    <location>
        <begin position="3"/>
        <end position="170"/>
    </location>
</feature>
<evidence type="ECO:0000256" key="2">
    <source>
        <dbReference type="ARBA" id="ARBA00022679"/>
    </source>
</evidence>
<dbReference type="InterPro" id="IPR001173">
    <property type="entry name" value="Glyco_trans_2-like"/>
</dbReference>
<gene>
    <name evidence="4" type="ORF">HMPREF9454_02060</name>
</gene>
<keyword evidence="5" id="KW-1185">Reference proteome</keyword>
<dbReference type="Gene3D" id="3.90.550.10">
    <property type="entry name" value="Spore Coat Polysaccharide Biosynthesis Protein SpsA, Chain A"/>
    <property type="match status" value="1"/>
</dbReference>
<dbReference type="Pfam" id="PF00535">
    <property type="entry name" value="Glycos_transf_2"/>
    <property type="match status" value="1"/>
</dbReference>
<keyword evidence="2" id="KW-0808">Transferase</keyword>
<evidence type="ECO:0000256" key="1">
    <source>
        <dbReference type="ARBA" id="ARBA00022676"/>
    </source>
</evidence>
<dbReference type="EMBL" id="ADMB01000089">
    <property type="protein sequence ID" value="EHR34195.1"/>
    <property type="molecule type" value="Genomic_DNA"/>
</dbReference>
<evidence type="ECO:0000313" key="4">
    <source>
        <dbReference type="EMBL" id="EHR34195.1"/>
    </source>
</evidence>
<dbReference type="PANTHER" id="PTHR22916">
    <property type="entry name" value="GLYCOSYLTRANSFERASE"/>
    <property type="match status" value="1"/>
</dbReference>
<dbReference type="CDD" id="cd00761">
    <property type="entry name" value="Glyco_tranf_GTA_type"/>
    <property type="match status" value="1"/>
</dbReference>
<evidence type="ECO:0000313" key="5">
    <source>
        <dbReference type="Proteomes" id="UP000005963"/>
    </source>
</evidence>
<name>A0ABN0EG97_9FIRM</name>
<dbReference type="Proteomes" id="UP000005963">
    <property type="component" value="Unassembled WGS sequence"/>
</dbReference>